<evidence type="ECO:0000313" key="1">
    <source>
        <dbReference type="EMBL" id="GFO25635.1"/>
    </source>
</evidence>
<reference evidence="1 2" key="1">
    <citation type="journal article" date="2021" name="Elife">
        <title>Chloroplast acquisition without the gene transfer in kleptoplastic sea slugs, Plakobranchus ocellatus.</title>
        <authorList>
            <person name="Maeda T."/>
            <person name="Takahashi S."/>
            <person name="Yoshida T."/>
            <person name="Shimamura S."/>
            <person name="Takaki Y."/>
            <person name="Nagai Y."/>
            <person name="Toyoda A."/>
            <person name="Suzuki Y."/>
            <person name="Arimoto A."/>
            <person name="Ishii H."/>
            <person name="Satoh N."/>
            <person name="Nishiyama T."/>
            <person name="Hasebe M."/>
            <person name="Maruyama T."/>
            <person name="Minagawa J."/>
            <person name="Obokata J."/>
            <person name="Shigenobu S."/>
        </authorList>
    </citation>
    <scope>NUCLEOTIDE SEQUENCE [LARGE SCALE GENOMIC DNA]</scope>
</reference>
<name>A0AAV4C2L1_9GAST</name>
<accession>A0AAV4C2L1</accession>
<dbReference type="EMBL" id="BLXT01005763">
    <property type="protein sequence ID" value="GFO25635.1"/>
    <property type="molecule type" value="Genomic_DNA"/>
</dbReference>
<sequence length="172" mass="19167">MGQTDWCTRSGLLMGQTDWCARLEQLMGQTDWCTRSGQLMGQTDWCTRSGQLIGQMVYTIGTADKADGVHDRERSGRLVNTIETADGGDWCTQSGQLMGQTGVHDRDSRWGRLVYRPSRTEIGSDTKTKAAFQLQPYDKQLMTRVSASAVRQTVGDPCFSFSRTTNSYCDSV</sequence>
<protein>
    <submittedName>
        <fullName evidence="1">Uncharacterized protein</fullName>
    </submittedName>
</protein>
<evidence type="ECO:0000313" key="2">
    <source>
        <dbReference type="Proteomes" id="UP000735302"/>
    </source>
</evidence>
<dbReference type="AlphaFoldDB" id="A0AAV4C2L1"/>
<organism evidence="1 2">
    <name type="scientific">Plakobranchus ocellatus</name>
    <dbReference type="NCBI Taxonomy" id="259542"/>
    <lineage>
        <taxon>Eukaryota</taxon>
        <taxon>Metazoa</taxon>
        <taxon>Spiralia</taxon>
        <taxon>Lophotrochozoa</taxon>
        <taxon>Mollusca</taxon>
        <taxon>Gastropoda</taxon>
        <taxon>Heterobranchia</taxon>
        <taxon>Euthyneura</taxon>
        <taxon>Panpulmonata</taxon>
        <taxon>Sacoglossa</taxon>
        <taxon>Placobranchoidea</taxon>
        <taxon>Plakobranchidae</taxon>
        <taxon>Plakobranchus</taxon>
    </lineage>
</organism>
<comment type="caution">
    <text evidence="1">The sequence shown here is derived from an EMBL/GenBank/DDBJ whole genome shotgun (WGS) entry which is preliminary data.</text>
</comment>
<gene>
    <name evidence="1" type="ORF">PoB_005214000</name>
</gene>
<keyword evidence="2" id="KW-1185">Reference proteome</keyword>
<dbReference type="Proteomes" id="UP000735302">
    <property type="component" value="Unassembled WGS sequence"/>
</dbReference>
<proteinExistence type="predicted"/>